<dbReference type="InterPro" id="IPR041380">
    <property type="entry name" value="Acetyltransf_17"/>
</dbReference>
<evidence type="ECO:0000313" key="2">
    <source>
        <dbReference type="EMBL" id="EFM64344.1"/>
    </source>
</evidence>
<protein>
    <submittedName>
        <fullName evidence="2">Acetyltransferase, GNAT family</fullName>
    </submittedName>
</protein>
<proteinExistence type="predicted"/>
<dbReference type="OrthoDB" id="9768284at2"/>
<dbReference type="Pfam" id="PF17668">
    <property type="entry name" value="Acetyltransf_17"/>
    <property type="match status" value="1"/>
</dbReference>
<evidence type="ECO:0000313" key="3">
    <source>
        <dbReference type="Proteomes" id="UP000003244"/>
    </source>
</evidence>
<name>E0E455_9FIRM</name>
<dbReference type="Proteomes" id="UP000003244">
    <property type="component" value="Unassembled WGS sequence"/>
</dbReference>
<dbReference type="GO" id="GO:0034069">
    <property type="term" value="F:aminoglycoside N-acetyltransferase activity"/>
    <property type="evidence" value="ECO:0007669"/>
    <property type="project" value="TreeGrafter"/>
</dbReference>
<dbReference type="EMBL" id="ADGQ01000061">
    <property type="protein sequence ID" value="EFM64344.1"/>
    <property type="molecule type" value="Genomic_DNA"/>
</dbReference>
<dbReference type="PROSITE" id="PS51186">
    <property type="entry name" value="GNAT"/>
    <property type="match status" value="1"/>
</dbReference>
<dbReference type="InterPro" id="IPR036527">
    <property type="entry name" value="SCP2_sterol-bd_dom_sf"/>
</dbReference>
<reference evidence="2 3" key="1">
    <citation type="submission" date="2010-08" db="EMBL/GenBank/DDBJ databases">
        <authorList>
            <person name="Harkins D.M."/>
            <person name="Madupu R."/>
            <person name="Durkin A.S."/>
            <person name="Torralba M."/>
            <person name="Methe B."/>
            <person name="Sutton G.G."/>
            <person name="Nelson K.E."/>
        </authorList>
    </citation>
    <scope>NUCLEOTIDE SEQUENCE [LARGE SCALE GENOMIC DNA]</scope>
    <source>
        <strain evidence="2 3">DSM 17678</strain>
    </source>
</reference>
<feature type="domain" description="N-acetyltransferase" evidence="1">
    <location>
        <begin position="1"/>
        <end position="145"/>
    </location>
</feature>
<dbReference type="Gene3D" id="3.30.1050.10">
    <property type="entry name" value="SCP2 sterol-binding domain"/>
    <property type="match status" value="1"/>
</dbReference>
<evidence type="ECO:0000259" key="1">
    <source>
        <dbReference type="PROSITE" id="PS51186"/>
    </source>
</evidence>
<accession>E0E455</accession>
<dbReference type="STRING" id="596315.HMPREF0634_0271"/>
<organism evidence="2 3">
    <name type="scientific">Peptostreptococcus stomatis DSM 17678</name>
    <dbReference type="NCBI Taxonomy" id="596315"/>
    <lineage>
        <taxon>Bacteria</taxon>
        <taxon>Bacillati</taxon>
        <taxon>Bacillota</taxon>
        <taxon>Clostridia</taxon>
        <taxon>Peptostreptococcales</taxon>
        <taxon>Peptostreptococcaceae</taxon>
        <taxon>Peptostreptococcus</taxon>
    </lineage>
</organism>
<keyword evidence="3" id="KW-1185">Reference proteome</keyword>
<dbReference type="GeneID" id="84801057"/>
<comment type="caution">
    <text evidence="2">The sequence shown here is derived from an EMBL/GenBank/DDBJ whole genome shotgun (WGS) entry which is preliminary data.</text>
</comment>
<dbReference type="InterPro" id="IPR000182">
    <property type="entry name" value="GNAT_dom"/>
</dbReference>
<dbReference type="SUPFAM" id="SSF55718">
    <property type="entry name" value="SCP-like"/>
    <property type="match status" value="1"/>
</dbReference>
<keyword evidence="2" id="KW-0808">Transferase</keyword>
<dbReference type="PANTHER" id="PTHR37817">
    <property type="entry name" value="N-ACETYLTRANSFERASE EIS"/>
    <property type="match status" value="1"/>
</dbReference>
<dbReference type="Pfam" id="PF13527">
    <property type="entry name" value="Acetyltransf_9"/>
    <property type="match status" value="1"/>
</dbReference>
<dbReference type="InterPro" id="IPR016181">
    <property type="entry name" value="Acyl_CoA_acyltransferase"/>
</dbReference>
<dbReference type="AlphaFoldDB" id="E0E455"/>
<dbReference type="InterPro" id="IPR025559">
    <property type="entry name" value="Eis_dom"/>
</dbReference>
<dbReference type="Pfam" id="PF13530">
    <property type="entry name" value="SCP2_2"/>
    <property type="match status" value="1"/>
</dbReference>
<dbReference type="SUPFAM" id="SSF55729">
    <property type="entry name" value="Acyl-CoA N-acyltransferases (Nat)"/>
    <property type="match status" value="1"/>
</dbReference>
<dbReference type="GO" id="GO:0030649">
    <property type="term" value="P:aminoglycoside antibiotic catabolic process"/>
    <property type="evidence" value="ECO:0007669"/>
    <property type="project" value="TreeGrafter"/>
</dbReference>
<sequence>MEIRFTNINENQGVRDLWTYCFADSQAYVDFYFKNKYKPEKTMVVEDGGRILSSIHLNQHRLNLSGKDLATSYIVGVSTLPEARGMGFMADLMSRSLYEIGAMDQSFAILMPIDHRLYRSYGFETCYDILEVKLDIFDLKKFKLDGNFKRAGKEEAGDLLDVYSSAIAGYNGSALRDQAYFSEFIEEMDIDGGYTYIFYRDGQPTAYLAYTIEGGNFFVREVYYKDMGAYQSVLKFIFNHNTQCKAVTINTGLDDRLMDILDNPKDASFTLKPFMMARIIDLEKFLVDLEIKSGLGEEASLNHEDTNLQGSHSANIEVSDPVIRENNGIYRFDNKSGILRAKKHGNAVSDLYGLAENTILGEERGSLEKLVEDQPEIDISLTINELASLLFGYRTIEDICFIKGMEASDSLKAIFDFKKKTNHINEYV</sequence>
<dbReference type="RefSeq" id="WP_007790249.1">
    <property type="nucleotide sequence ID" value="NZ_ADGQ01000061.1"/>
</dbReference>
<dbReference type="Gene3D" id="3.40.630.30">
    <property type="match status" value="2"/>
</dbReference>
<dbReference type="eggNOG" id="COG4552">
    <property type="taxonomic scope" value="Bacteria"/>
</dbReference>
<dbReference type="PANTHER" id="PTHR37817:SF1">
    <property type="entry name" value="N-ACETYLTRANSFERASE EIS"/>
    <property type="match status" value="1"/>
</dbReference>
<dbReference type="InterPro" id="IPR051554">
    <property type="entry name" value="Acetyltransferase_Eis"/>
</dbReference>
<gene>
    <name evidence="2" type="ORF">HMPREF0634_0271</name>
</gene>